<dbReference type="InterPro" id="IPR032689">
    <property type="entry name" value="TraG-D_C"/>
</dbReference>
<evidence type="ECO:0000313" key="2">
    <source>
        <dbReference type="EMBL" id="AHM77602.1"/>
    </source>
</evidence>
<dbReference type="PATRIC" id="fig|1420013.3.peg.782"/>
<sequence length="753" mass="83757">MASCKRWPVISSCCRYPAAIWRSGWGCNTTRYSSAKRELNNEANDTPSNPGGNQVSDRYVIEALLRPAVELNTAVVSACASYVCVTAPWAIALAPSVSYVMAGALGIFAIKRTREGLRVLRYRRNIRRLPRYVMTSRQVPVSQMKLFLGKGFLWEQRHTQRLLDTLRPEVARYVNPSWVYQAARRVEQRQEYRFPTLCRLLASESAFNPVRPLPPVGGLPALHGIELDETNVLMDLRERVGHLLVLGTTRVGKTRLAELLITQDIRRGDVVIVFDPKGDADLLKRMYAECQRAGRGDEFHVFHLGWPDISARYNAVGRFGRVSEVASRVAGQLSDAGNSAAFKEFAWRFVNIIARALVALGQRPDFALIQRYVNNPGDLFEHYCESWLSQHHPDLWLTIENLTATLTERDVPRHMEGRSLRVVAIEHVLGSDAGKRVYDPVLDGLRSSVRYDQKYYDKIVASLLPLLEKLTSGKTAQLISPNYSDLNDPRPIFDWQQVIRKKGVVYVGLDALSDPEVAAAVGNSMFADLVSVAGYIYKFGINDGLPQQSGGNTPISLHCDEFSELMGDEFIPLINKGGGAGIQITAYTQTLPDIEAKIGNSAKAAQVVGNFNSLVMLRVRHTETAELLTRQLPEVEVYTKTLVSGVTDISNPDQGSDFTSNVQDRVSSVRTPLITPANVINLPKGQAFALLEGGRLWKLRMPLPAAGDDAFMPESISQIAGYMQKNYRTGDEWWSGGAMPGDRMIEEAEGEEE</sequence>
<dbReference type="NCBIfam" id="TIGR03754">
    <property type="entry name" value="conj_TOL_TraD"/>
    <property type="match status" value="1"/>
</dbReference>
<dbReference type="NCBIfam" id="TIGR03743">
    <property type="entry name" value="SXT_TraD"/>
    <property type="match status" value="1"/>
</dbReference>
<feature type="domain" description="TraD/TraG TraM recognition site" evidence="1">
    <location>
        <begin position="555"/>
        <end position="684"/>
    </location>
</feature>
<dbReference type="Pfam" id="PF12696">
    <property type="entry name" value="TraG-D_C"/>
    <property type="match status" value="1"/>
</dbReference>
<dbReference type="PANTHER" id="PTHR30121:SF6">
    <property type="entry name" value="SLR6007 PROTEIN"/>
    <property type="match status" value="1"/>
</dbReference>
<evidence type="ECO:0000313" key="3">
    <source>
        <dbReference type="Proteomes" id="UP000019586"/>
    </source>
</evidence>
<accession>W8UUL5</accession>
<dbReference type="SUPFAM" id="SSF52540">
    <property type="entry name" value="P-loop containing nucleoside triphosphate hydrolases"/>
    <property type="match status" value="1"/>
</dbReference>
<dbReference type="KEGG" id="kps:KPNJ2_00822"/>
<gene>
    <name evidence="2" type="ORF">KPNJ2_00822</name>
</gene>
<organism evidence="2 3">
    <name type="scientific">Klebsiella pneumoniae 30684/NJST258_2</name>
    <dbReference type="NCBI Taxonomy" id="1420013"/>
    <lineage>
        <taxon>Bacteria</taxon>
        <taxon>Pseudomonadati</taxon>
        <taxon>Pseudomonadota</taxon>
        <taxon>Gammaproteobacteria</taxon>
        <taxon>Enterobacterales</taxon>
        <taxon>Enterobacteriaceae</taxon>
        <taxon>Klebsiella/Raoultella group</taxon>
        <taxon>Klebsiella</taxon>
        <taxon>Klebsiella pneumoniae complex</taxon>
    </lineage>
</organism>
<dbReference type="InterPro" id="IPR022503">
    <property type="entry name" value="Conj_coupling_TraG/TraD_PFGI-1"/>
</dbReference>
<dbReference type="CDD" id="cd01127">
    <property type="entry name" value="TrwB_TraG_TraD_VirD4"/>
    <property type="match status" value="1"/>
</dbReference>
<dbReference type="Proteomes" id="UP000019586">
    <property type="component" value="Chromosome"/>
</dbReference>
<reference evidence="2 3" key="1">
    <citation type="journal article" date="2014" name="Proc. Natl. Acad. Sci. U.S.A.">
        <title>Molecular dissection of the evolution of carbapenem-resistant multilocus sequence type 258 Klebsiella pneumoniae.</title>
        <authorList>
            <person name="Deleo F.R."/>
            <person name="Chen L."/>
            <person name="Porcella S.F."/>
            <person name="Martens C.A."/>
            <person name="Kobayashi S.D."/>
            <person name="Porter A.R."/>
            <person name="Chavda K.D."/>
            <person name="Jacobs M.R."/>
            <person name="Mathema B."/>
            <person name="Olsen R.J."/>
            <person name="Bonomo R.A."/>
            <person name="Musser J.M."/>
            <person name="Kreiswirth B.N."/>
        </authorList>
    </citation>
    <scope>NUCLEOTIDE SEQUENCE [LARGE SCALE GENOMIC DNA]</scope>
    <source>
        <strain evidence="2">30684/NJST258_2</strain>
    </source>
</reference>
<dbReference type="InterPro" id="IPR027417">
    <property type="entry name" value="P-loop_NTPase"/>
</dbReference>
<dbReference type="HOGENOM" id="CLU_024857_0_0_6"/>
<dbReference type="Gene3D" id="3.40.50.300">
    <property type="entry name" value="P-loop containing nucleotide triphosphate hydrolases"/>
    <property type="match status" value="2"/>
</dbReference>
<dbReference type="InterPro" id="IPR051162">
    <property type="entry name" value="T4SS_component"/>
</dbReference>
<name>W8UUL5_KLEPN</name>
<protein>
    <recommendedName>
        <fullName evidence="1">TraD/TraG TraM recognition site domain-containing protein</fullName>
    </recommendedName>
</protein>
<dbReference type="InterPro" id="IPR022458">
    <property type="entry name" value="Conjugative_coupling_TraG/TraD"/>
</dbReference>
<dbReference type="AlphaFoldDB" id="W8UUL5"/>
<evidence type="ECO:0000259" key="1">
    <source>
        <dbReference type="Pfam" id="PF12696"/>
    </source>
</evidence>
<dbReference type="PANTHER" id="PTHR30121">
    <property type="entry name" value="UNCHARACTERIZED PROTEIN YJGR-RELATED"/>
    <property type="match status" value="1"/>
</dbReference>
<proteinExistence type="predicted"/>
<dbReference type="EMBL" id="CP006918">
    <property type="protein sequence ID" value="AHM77602.1"/>
    <property type="molecule type" value="Genomic_DNA"/>
</dbReference>